<organism evidence="2 3">
    <name type="scientific">Aspergillus steynii IBT 23096</name>
    <dbReference type="NCBI Taxonomy" id="1392250"/>
    <lineage>
        <taxon>Eukaryota</taxon>
        <taxon>Fungi</taxon>
        <taxon>Dikarya</taxon>
        <taxon>Ascomycota</taxon>
        <taxon>Pezizomycotina</taxon>
        <taxon>Eurotiomycetes</taxon>
        <taxon>Eurotiomycetidae</taxon>
        <taxon>Eurotiales</taxon>
        <taxon>Aspergillaceae</taxon>
        <taxon>Aspergillus</taxon>
        <taxon>Aspergillus subgen. Circumdati</taxon>
    </lineage>
</organism>
<reference evidence="2 3" key="1">
    <citation type="submission" date="2016-12" db="EMBL/GenBank/DDBJ databases">
        <title>The genomes of Aspergillus section Nigri reveals drivers in fungal speciation.</title>
        <authorList>
            <consortium name="DOE Joint Genome Institute"/>
            <person name="Vesth T.C."/>
            <person name="Nybo J."/>
            <person name="Theobald S."/>
            <person name="Brandl J."/>
            <person name="Frisvad J.C."/>
            <person name="Nielsen K.F."/>
            <person name="Lyhne E.K."/>
            <person name="Kogle M.E."/>
            <person name="Kuo A."/>
            <person name="Riley R."/>
            <person name="Clum A."/>
            <person name="Nolan M."/>
            <person name="Lipzen A."/>
            <person name="Salamov A."/>
            <person name="Henrissat B."/>
            <person name="Wiebenga A."/>
            <person name="De Vries R.P."/>
            <person name="Grigoriev I.V."/>
            <person name="Mortensen U.H."/>
            <person name="Andersen M.R."/>
            <person name="Baker S.E."/>
        </authorList>
    </citation>
    <scope>NUCLEOTIDE SEQUENCE [LARGE SCALE GENOMIC DNA]</scope>
    <source>
        <strain evidence="2 3">IBT 23096</strain>
    </source>
</reference>
<name>A0A2I2GQJ0_9EURO</name>
<dbReference type="RefSeq" id="XP_024710450.1">
    <property type="nucleotide sequence ID" value="XM_024843380.1"/>
</dbReference>
<dbReference type="Proteomes" id="UP000234275">
    <property type="component" value="Unassembled WGS sequence"/>
</dbReference>
<dbReference type="AlphaFoldDB" id="A0A2I2GQJ0"/>
<dbReference type="GeneID" id="36551080"/>
<evidence type="ECO:0000313" key="2">
    <source>
        <dbReference type="EMBL" id="PLB55148.1"/>
    </source>
</evidence>
<comment type="caution">
    <text evidence="2">The sequence shown here is derived from an EMBL/GenBank/DDBJ whole genome shotgun (WGS) entry which is preliminary data.</text>
</comment>
<accession>A0A2I2GQJ0</accession>
<sequence length="163" mass="17958">MSVTSWMDFMYGQAHREPMVPLFGVSPVNLIPSGEDWRGEIPHSDSRTTEGRAEPAHQKVWPRSDISSPRMNHASKTRESCGGSCPRLLEPLGDVIGRPERNVPARQVSKTSLVALNGSRFVRLLAVAHGPYLEVDSQVGCTPGRKYRDWLPSLPKTGVSARA</sequence>
<proteinExistence type="predicted"/>
<evidence type="ECO:0000313" key="3">
    <source>
        <dbReference type="Proteomes" id="UP000234275"/>
    </source>
</evidence>
<feature type="region of interest" description="Disordered" evidence="1">
    <location>
        <begin position="39"/>
        <end position="85"/>
    </location>
</feature>
<protein>
    <submittedName>
        <fullName evidence="2">Uncharacterized protein</fullName>
    </submittedName>
</protein>
<keyword evidence="3" id="KW-1185">Reference proteome</keyword>
<dbReference type="VEuPathDB" id="FungiDB:P170DRAFT_33609"/>
<feature type="compositionally biased region" description="Basic and acidic residues" evidence="1">
    <location>
        <begin position="39"/>
        <end position="57"/>
    </location>
</feature>
<evidence type="ECO:0000256" key="1">
    <source>
        <dbReference type="SAM" id="MobiDB-lite"/>
    </source>
</evidence>
<dbReference type="EMBL" id="MSFO01000001">
    <property type="protein sequence ID" value="PLB55148.1"/>
    <property type="molecule type" value="Genomic_DNA"/>
</dbReference>
<gene>
    <name evidence="2" type="ORF">P170DRAFT_33609</name>
</gene>